<gene>
    <name evidence="2" type="primary">106061997</name>
</gene>
<dbReference type="Proteomes" id="UP000076420">
    <property type="component" value="Unassembled WGS sequence"/>
</dbReference>
<dbReference type="EnsemblMetazoa" id="BGLB037484-RA">
    <property type="protein sequence ID" value="BGLB037484-PA"/>
    <property type="gene ID" value="BGLB037484"/>
</dbReference>
<organism evidence="2 3">
    <name type="scientific">Biomphalaria glabrata</name>
    <name type="common">Bloodfluke planorb</name>
    <name type="synonym">Freshwater snail</name>
    <dbReference type="NCBI Taxonomy" id="6526"/>
    <lineage>
        <taxon>Eukaryota</taxon>
        <taxon>Metazoa</taxon>
        <taxon>Spiralia</taxon>
        <taxon>Lophotrochozoa</taxon>
        <taxon>Mollusca</taxon>
        <taxon>Gastropoda</taxon>
        <taxon>Heterobranchia</taxon>
        <taxon>Euthyneura</taxon>
        <taxon>Panpulmonata</taxon>
        <taxon>Hygrophila</taxon>
        <taxon>Lymnaeoidea</taxon>
        <taxon>Planorbidae</taxon>
        <taxon>Biomphalaria</taxon>
    </lineage>
</organism>
<keyword evidence="1" id="KW-0732">Signal</keyword>
<dbReference type="VEuPathDB" id="VectorBase:BGLAX_052007"/>
<dbReference type="KEGG" id="bgt:106061997"/>
<name>A0A2C9M1P2_BIOGL</name>
<feature type="signal peptide" evidence="1">
    <location>
        <begin position="1"/>
        <end position="18"/>
    </location>
</feature>
<protein>
    <submittedName>
        <fullName evidence="2">Uncharacterized protein</fullName>
    </submittedName>
</protein>
<dbReference type="AlphaFoldDB" id="A0A2C9M1P2"/>
<evidence type="ECO:0000313" key="2">
    <source>
        <dbReference type="EnsemblMetazoa" id="BGLB037484-PA"/>
    </source>
</evidence>
<feature type="chain" id="PRO_5013356412" evidence="1">
    <location>
        <begin position="19"/>
        <end position="177"/>
    </location>
</feature>
<accession>A0A2C9M1P2</accession>
<evidence type="ECO:0000313" key="3">
    <source>
        <dbReference type="Proteomes" id="UP000076420"/>
    </source>
</evidence>
<reference evidence="2" key="1">
    <citation type="submission" date="2020-05" db="UniProtKB">
        <authorList>
            <consortium name="EnsemblMetazoa"/>
        </authorList>
    </citation>
    <scope>IDENTIFICATION</scope>
    <source>
        <strain evidence="2">BB02</strain>
    </source>
</reference>
<dbReference type="VEuPathDB" id="VectorBase:BGLB037484"/>
<evidence type="ECO:0000256" key="1">
    <source>
        <dbReference type="SAM" id="SignalP"/>
    </source>
</evidence>
<sequence length="177" mass="20464">MNLYFIVIYMNLIIQAHGHSNKSCNLEVVNKFEFESEILGYLDINSDTMIIEYDLDFSHVGSDFDLANRTNPNAIHPWRWYRTKGIASKRILYNQFSLFRVLLRMMNKKFKVYLTANPPGCLDNIGQDEIEANIRNLLLNDFEIPVKELRTSVTFSTDVAICTAHDIGTNYSIEPAF</sequence>
<proteinExistence type="predicted"/>